<reference evidence="1" key="1">
    <citation type="submission" date="2018-05" db="EMBL/GenBank/DDBJ databases">
        <authorList>
            <person name="Lanie J.A."/>
            <person name="Ng W.-L."/>
            <person name="Kazmierczak K.M."/>
            <person name="Andrzejewski T.M."/>
            <person name="Davidsen T.M."/>
            <person name="Wayne K.J."/>
            <person name="Tettelin H."/>
            <person name="Glass J.I."/>
            <person name="Rusch D."/>
            <person name="Podicherti R."/>
            <person name="Tsui H.-C.T."/>
            <person name="Winkler M.E."/>
        </authorList>
    </citation>
    <scope>NUCLEOTIDE SEQUENCE</scope>
</reference>
<proteinExistence type="predicted"/>
<name>A0A382XKA0_9ZZZZ</name>
<feature type="non-terminal residue" evidence="1">
    <location>
        <position position="41"/>
    </location>
</feature>
<evidence type="ECO:0000313" key="1">
    <source>
        <dbReference type="EMBL" id="SVD71552.1"/>
    </source>
</evidence>
<protein>
    <submittedName>
        <fullName evidence="1">Uncharacterized protein</fullName>
    </submittedName>
</protein>
<dbReference type="EMBL" id="UINC01168496">
    <property type="protein sequence ID" value="SVD71552.1"/>
    <property type="molecule type" value="Genomic_DNA"/>
</dbReference>
<sequence length="41" mass="4517">MNTDILMKYLIAVLSLVLTFVACGAEEQSAELTHSRATQTF</sequence>
<dbReference type="AlphaFoldDB" id="A0A382XKA0"/>
<organism evidence="1">
    <name type="scientific">marine metagenome</name>
    <dbReference type="NCBI Taxonomy" id="408172"/>
    <lineage>
        <taxon>unclassified sequences</taxon>
        <taxon>metagenomes</taxon>
        <taxon>ecological metagenomes</taxon>
    </lineage>
</organism>
<gene>
    <name evidence="1" type="ORF">METZ01_LOCUS424406</name>
</gene>
<accession>A0A382XKA0</accession>